<gene>
    <name evidence="1" type="ORF">MGWOODY_Tha1773</name>
</gene>
<dbReference type="EMBL" id="CZQC01000041">
    <property type="protein sequence ID" value="CUS41372.1"/>
    <property type="molecule type" value="Genomic_DNA"/>
</dbReference>
<dbReference type="AlphaFoldDB" id="A0A161KDU4"/>
<protein>
    <recommendedName>
        <fullName evidence="2">Fe-S oxidoreductase</fullName>
    </recommendedName>
</protein>
<dbReference type="PIRSF" id="PIRSF029611">
    <property type="entry name" value="UCP029611"/>
    <property type="match status" value="1"/>
</dbReference>
<dbReference type="InterPro" id="IPR016928">
    <property type="entry name" value="UCP029611"/>
</dbReference>
<name>A0A161KDU4_9ZZZZ</name>
<proteinExistence type="predicted"/>
<organism evidence="1">
    <name type="scientific">hydrothermal vent metagenome</name>
    <dbReference type="NCBI Taxonomy" id="652676"/>
    <lineage>
        <taxon>unclassified sequences</taxon>
        <taxon>metagenomes</taxon>
        <taxon>ecological metagenomes</taxon>
    </lineage>
</organism>
<sequence length="117" mass="13345">MDTNRNIIARLRERIPTFECVEGCHDCCGPVTTSSEEMSRLPVKTDAEHEAAWEHLNCVHLGPNGCTVYDERPLICRLFGTTPRMPCPNGRRPEVMIDTKTENQIHHYIANTRQVLV</sequence>
<evidence type="ECO:0000313" key="1">
    <source>
        <dbReference type="EMBL" id="CUS41372.1"/>
    </source>
</evidence>
<reference evidence="1" key="1">
    <citation type="submission" date="2015-10" db="EMBL/GenBank/DDBJ databases">
        <authorList>
            <person name="Gilbert D.G."/>
        </authorList>
    </citation>
    <scope>NUCLEOTIDE SEQUENCE</scope>
</reference>
<dbReference type="Pfam" id="PF03692">
    <property type="entry name" value="CxxCxxCC"/>
    <property type="match status" value="1"/>
</dbReference>
<accession>A0A161KDU4</accession>
<evidence type="ECO:0008006" key="2">
    <source>
        <dbReference type="Google" id="ProtNLM"/>
    </source>
</evidence>
<dbReference type="InterPro" id="IPR005358">
    <property type="entry name" value="Puta_zinc/iron-chelating_dom"/>
</dbReference>